<evidence type="ECO:0000256" key="2">
    <source>
        <dbReference type="ARBA" id="ARBA00022801"/>
    </source>
</evidence>
<keyword evidence="3" id="KW-0326">Glycosidase</keyword>
<evidence type="ECO:0000313" key="5">
    <source>
        <dbReference type="EMBL" id="TCP55234.1"/>
    </source>
</evidence>
<dbReference type="OrthoDB" id="9781878at2"/>
<dbReference type="RefSeq" id="WP_132876578.1">
    <property type="nucleotide sequence ID" value="NZ_SLXQ01000002.1"/>
</dbReference>
<dbReference type="InterPro" id="IPR004888">
    <property type="entry name" value="Glycoside_hydrolase_63"/>
</dbReference>
<dbReference type="InterPro" id="IPR054491">
    <property type="entry name" value="MGH1-like_GH"/>
</dbReference>
<dbReference type="PANTHER" id="PTHR10412:SF11">
    <property type="entry name" value="MANNOSYL-OLIGOSACCHARIDE GLUCOSIDASE"/>
    <property type="match status" value="1"/>
</dbReference>
<reference evidence="5 6" key="1">
    <citation type="submission" date="2019-03" db="EMBL/GenBank/DDBJ databases">
        <title>Genomic Encyclopedia of Type Strains, Phase IV (KMG-IV): sequencing the most valuable type-strain genomes for metagenomic binning, comparative biology and taxonomic classification.</title>
        <authorList>
            <person name="Goeker M."/>
        </authorList>
    </citation>
    <scope>NUCLEOTIDE SEQUENCE [LARGE SCALE GENOMIC DNA]</scope>
    <source>
        <strain evidence="5 6">DSM 45765</strain>
    </source>
</reference>
<dbReference type="EMBL" id="SLXQ01000002">
    <property type="protein sequence ID" value="TCP55234.1"/>
    <property type="molecule type" value="Genomic_DNA"/>
</dbReference>
<dbReference type="GO" id="GO:0009311">
    <property type="term" value="P:oligosaccharide metabolic process"/>
    <property type="evidence" value="ECO:0007669"/>
    <property type="project" value="InterPro"/>
</dbReference>
<evidence type="ECO:0000256" key="1">
    <source>
        <dbReference type="ARBA" id="ARBA00010833"/>
    </source>
</evidence>
<dbReference type="SUPFAM" id="SSF48208">
    <property type="entry name" value="Six-hairpin glycosidases"/>
    <property type="match status" value="1"/>
</dbReference>
<dbReference type="Gene3D" id="1.50.10.10">
    <property type="match status" value="1"/>
</dbReference>
<dbReference type="InterPro" id="IPR008928">
    <property type="entry name" value="6-hairpin_glycosidase_sf"/>
</dbReference>
<comment type="similarity">
    <text evidence="1">Belongs to the glycosyl hydrolase 63 family.</text>
</comment>
<keyword evidence="2" id="KW-0378">Hydrolase</keyword>
<organism evidence="5 6">
    <name type="scientific">Tamaricihabitans halophyticus</name>
    <dbReference type="NCBI Taxonomy" id="1262583"/>
    <lineage>
        <taxon>Bacteria</taxon>
        <taxon>Bacillati</taxon>
        <taxon>Actinomycetota</taxon>
        <taxon>Actinomycetes</taxon>
        <taxon>Pseudonocardiales</taxon>
        <taxon>Pseudonocardiaceae</taxon>
        <taxon>Tamaricihabitans</taxon>
    </lineage>
</organism>
<proteinExistence type="inferred from homology"/>
<dbReference type="GO" id="GO:0006487">
    <property type="term" value="P:protein N-linked glycosylation"/>
    <property type="evidence" value="ECO:0007669"/>
    <property type="project" value="TreeGrafter"/>
</dbReference>
<dbReference type="AlphaFoldDB" id="A0A4R2R0J8"/>
<evidence type="ECO:0000259" key="4">
    <source>
        <dbReference type="Pfam" id="PF22422"/>
    </source>
</evidence>
<evidence type="ECO:0000256" key="3">
    <source>
        <dbReference type="ARBA" id="ARBA00023295"/>
    </source>
</evidence>
<accession>A0A4R2R0J8</accession>
<dbReference type="Proteomes" id="UP000294911">
    <property type="component" value="Unassembled WGS sequence"/>
</dbReference>
<gene>
    <name evidence="5" type="ORF">EV191_102446</name>
</gene>
<dbReference type="Pfam" id="PF22422">
    <property type="entry name" value="MGH1-like_GH"/>
    <property type="match status" value="1"/>
</dbReference>
<feature type="domain" description="Mannosylglycerate hydrolase MGH1-like glycoside hydrolase" evidence="4">
    <location>
        <begin position="40"/>
        <end position="440"/>
    </location>
</feature>
<protein>
    <recommendedName>
        <fullName evidence="4">Mannosylglycerate hydrolase MGH1-like glycoside hydrolase domain-containing protein</fullName>
    </recommendedName>
</protein>
<dbReference type="PANTHER" id="PTHR10412">
    <property type="entry name" value="MANNOSYL-OLIGOSACCHARIDE GLUCOSIDASE"/>
    <property type="match status" value="1"/>
</dbReference>
<dbReference type="InterPro" id="IPR012341">
    <property type="entry name" value="6hp_glycosidase-like_sf"/>
</dbReference>
<evidence type="ECO:0000313" key="6">
    <source>
        <dbReference type="Proteomes" id="UP000294911"/>
    </source>
</evidence>
<dbReference type="GO" id="GO:0004573">
    <property type="term" value="F:Glc3Man9GlcNAc2 oligosaccharide glucosidase activity"/>
    <property type="evidence" value="ECO:0007669"/>
    <property type="project" value="InterPro"/>
</dbReference>
<comment type="caution">
    <text evidence="5">The sequence shown here is derived from an EMBL/GenBank/DDBJ whole genome shotgun (WGS) entry which is preliminary data.</text>
</comment>
<name>A0A4R2R0J8_9PSEU</name>
<sequence length="452" mass="50047">MTETEVSRRCLPASTLAARAAYVLRGNDTGTVITAAPKLYPHMWSWDAAFIAIGVAHLDVRRAVSELDTLLAAQWHNGMLPHIVYTEDTDYFPGPDRWGTHLAEHMPEHVRTSGICQPPVHAISVRRILDIGRRAGGSDRAAVEEFARRAWPSLYAWHRWLMRFRTPDETGLLAVVHGWESGMDNSPRWDEPYAAVRPAAELPPYARLDLGMVRDTAERPTDTEYDRYLWLIEEMRGVRYAPDEVVRESSFLVGDVFLSAIFAVSCQVLEELGTELGRPERELRELAGWAAAARAGVLASVDPATGMARDRDIRANAWLSARTVAGFAPLLCGGAPADREQALLDEFTGPGWCGYPGLIAGIPPSVSPADPGFLPRQYWRGPQWPVIGWMFGWAFARHGYSELAETMRAEGLRLTAAGEFGEYYEPFTGAALGSTGQSWTAAVVLDWLCHAE</sequence>
<keyword evidence="6" id="KW-1185">Reference proteome</keyword>